<name>A0A6J3LYC3_9PEZI</name>
<dbReference type="GeneID" id="54363209"/>
<accession>A0A6J3LYC3</accession>
<dbReference type="PANTHER" id="PTHR43857">
    <property type="entry name" value="BLR7761 PROTEIN"/>
    <property type="match status" value="1"/>
</dbReference>
<dbReference type="OrthoDB" id="309640at2759"/>
<dbReference type="AlphaFoldDB" id="A0A6J3LYC3"/>
<evidence type="ECO:0000313" key="1">
    <source>
        <dbReference type="Proteomes" id="UP000504637"/>
    </source>
</evidence>
<dbReference type="PANTHER" id="PTHR43857:SF1">
    <property type="entry name" value="YJGH FAMILY PROTEIN"/>
    <property type="match status" value="1"/>
</dbReference>
<dbReference type="CDD" id="cd06152">
    <property type="entry name" value="YjgF_YER057c_UK114_like_4"/>
    <property type="match status" value="1"/>
</dbReference>
<dbReference type="Pfam" id="PF01042">
    <property type="entry name" value="Ribonuc_L-PSP"/>
    <property type="match status" value="1"/>
</dbReference>
<reference evidence="2" key="1">
    <citation type="submission" date="2020-01" db="EMBL/GenBank/DDBJ databases">
        <authorList>
            <consortium name="DOE Joint Genome Institute"/>
            <person name="Haridas S."/>
            <person name="Albert R."/>
            <person name="Binder M."/>
            <person name="Bloem J."/>
            <person name="Labutti K."/>
            <person name="Salamov A."/>
            <person name="Andreopoulos B."/>
            <person name="Baker S.E."/>
            <person name="Barry K."/>
            <person name="Bills G."/>
            <person name="Bluhm B.H."/>
            <person name="Cannon C."/>
            <person name="Castanera R."/>
            <person name="Culley D.E."/>
            <person name="Daum C."/>
            <person name="Ezra D."/>
            <person name="Gonzalez J.B."/>
            <person name="Henrissat B."/>
            <person name="Kuo A."/>
            <person name="Liang C."/>
            <person name="Lipzen A."/>
            <person name="Lutzoni F."/>
            <person name="Magnuson J."/>
            <person name="Mondo S."/>
            <person name="Nolan M."/>
            <person name="Ohm R."/>
            <person name="Pangilinan J."/>
            <person name="Park H.-J."/>
            <person name="Ramirez L."/>
            <person name="Alfaro M."/>
            <person name="Sun H."/>
            <person name="Tritt A."/>
            <person name="Yoshinaga Y."/>
            <person name="Zwiers L.-H."/>
            <person name="Turgeon B.G."/>
            <person name="Goodwin S.B."/>
            <person name="Spatafora J.W."/>
            <person name="Crous P.W."/>
            <person name="Grigoriev I.V."/>
        </authorList>
    </citation>
    <scope>NUCLEOTIDE SEQUENCE</scope>
    <source>
        <strain evidence="2">CBS 342.82</strain>
    </source>
</reference>
<organism evidence="2">
    <name type="scientific">Dissoconium aciculare CBS 342.82</name>
    <dbReference type="NCBI Taxonomy" id="1314786"/>
    <lineage>
        <taxon>Eukaryota</taxon>
        <taxon>Fungi</taxon>
        <taxon>Dikarya</taxon>
        <taxon>Ascomycota</taxon>
        <taxon>Pezizomycotina</taxon>
        <taxon>Dothideomycetes</taxon>
        <taxon>Dothideomycetidae</taxon>
        <taxon>Mycosphaerellales</taxon>
        <taxon>Dissoconiaceae</taxon>
        <taxon>Dissoconium</taxon>
    </lineage>
</organism>
<dbReference type="Gene3D" id="3.30.1330.40">
    <property type="entry name" value="RutC-like"/>
    <property type="match status" value="1"/>
</dbReference>
<gene>
    <name evidence="2" type="ORF">K489DRAFT_382578</name>
</gene>
<keyword evidence="1" id="KW-1185">Reference proteome</keyword>
<reference evidence="2" key="2">
    <citation type="submission" date="2020-04" db="EMBL/GenBank/DDBJ databases">
        <authorList>
            <consortium name="NCBI Genome Project"/>
        </authorList>
    </citation>
    <scope>NUCLEOTIDE SEQUENCE</scope>
    <source>
        <strain evidence="2">CBS 342.82</strain>
    </source>
</reference>
<dbReference type="SUPFAM" id="SSF55298">
    <property type="entry name" value="YjgF-like"/>
    <property type="match status" value="1"/>
</dbReference>
<dbReference type="Proteomes" id="UP000504637">
    <property type="component" value="Unplaced"/>
</dbReference>
<evidence type="ECO:0000313" key="2">
    <source>
        <dbReference type="RefSeq" id="XP_033457684.1"/>
    </source>
</evidence>
<reference evidence="2" key="3">
    <citation type="submission" date="2025-08" db="UniProtKB">
        <authorList>
            <consortium name="RefSeq"/>
        </authorList>
    </citation>
    <scope>IDENTIFICATION</scope>
    <source>
        <strain evidence="2">CBS 342.82</strain>
    </source>
</reference>
<dbReference type="InterPro" id="IPR006175">
    <property type="entry name" value="YjgF/YER057c/UK114"/>
</dbReference>
<proteinExistence type="predicted"/>
<dbReference type="RefSeq" id="XP_033457684.1">
    <property type="nucleotide sequence ID" value="XM_033605409.1"/>
</dbReference>
<dbReference type="InterPro" id="IPR035959">
    <property type="entry name" value="RutC-like_sf"/>
</dbReference>
<protein>
    <submittedName>
        <fullName evidence="2">Endoribonuclease L-psp family protein</fullName>
    </submittedName>
</protein>
<sequence>MAHLQYFSYPGFGESARERTWYSQAVRVGDQIIISGQGGWDRDSHEISPDIDEEVDKAFENVDHCLKHAGGQGWPQVFQVRLYMTDITEAAMAALVRNLKHWLPDHQPILTGVGVSALAIPGMHVEIEVTAHDPKETEKL</sequence>